<feature type="domain" description="Calponin-homology (CH)" evidence="5">
    <location>
        <begin position="15"/>
        <end position="122"/>
    </location>
</feature>
<protein>
    <submittedName>
        <fullName evidence="6">Actin bundling protein</fullName>
    </submittedName>
</protein>
<dbReference type="FunCoup" id="A0A151ZJZ9">
    <property type="interactions" value="2"/>
</dbReference>
<dbReference type="STRING" id="361077.A0A151ZJZ9"/>
<dbReference type="Pfam" id="PF00307">
    <property type="entry name" value="CH"/>
    <property type="match status" value="2"/>
</dbReference>
<feature type="region of interest" description="Disordered" evidence="4">
    <location>
        <begin position="396"/>
        <end position="421"/>
    </location>
</feature>
<dbReference type="InterPro" id="IPR036872">
    <property type="entry name" value="CH_dom_sf"/>
</dbReference>
<feature type="coiled-coil region" evidence="3">
    <location>
        <begin position="242"/>
        <end position="297"/>
    </location>
</feature>
<dbReference type="InterPro" id="IPR001589">
    <property type="entry name" value="Actinin_actin-bd_CS"/>
</dbReference>
<keyword evidence="2" id="KW-0009">Actin-binding</keyword>
<feature type="domain" description="Calponin-homology (CH)" evidence="5">
    <location>
        <begin position="141"/>
        <end position="246"/>
    </location>
</feature>
<dbReference type="SUPFAM" id="SSF47576">
    <property type="entry name" value="Calponin-homology domain, CH-domain"/>
    <property type="match status" value="1"/>
</dbReference>
<feature type="compositionally biased region" description="Low complexity" evidence="4">
    <location>
        <begin position="398"/>
        <end position="421"/>
    </location>
</feature>
<evidence type="ECO:0000259" key="5">
    <source>
        <dbReference type="PROSITE" id="PS50021"/>
    </source>
</evidence>
<dbReference type="Proteomes" id="UP000076078">
    <property type="component" value="Unassembled WGS sequence"/>
</dbReference>
<dbReference type="InParanoid" id="A0A151ZJZ9"/>
<keyword evidence="7" id="KW-1185">Reference proteome</keyword>
<name>A0A151ZJZ9_TIELA</name>
<reference evidence="6 7" key="1">
    <citation type="submission" date="2015-12" db="EMBL/GenBank/DDBJ databases">
        <title>Dictyostelia acquired genes for synthesis and detection of signals that induce cell-type specialization by lateral gene transfer from prokaryotes.</title>
        <authorList>
            <person name="Gloeckner G."/>
            <person name="Schaap P."/>
        </authorList>
    </citation>
    <scope>NUCLEOTIDE SEQUENCE [LARGE SCALE GENOMIC DNA]</scope>
    <source>
        <strain evidence="6 7">TK</strain>
    </source>
</reference>
<organism evidence="6 7">
    <name type="scientific">Tieghemostelium lacteum</name>
    <name type="common">Slime mold</name>
    <name type="synonym">Dictyostelium lacteum</name>
    <dbReference type="NCBI Taxonomy" id="361077"/>
    <lineage>
        <taxon>Eukaryota</taxon>
        <taxon>Amoebozoa</taxon>
        <taxon>Evosea</taxon>
        <taxon>Eumycetozoa</taxon>
        <taxon>Dictyostelia</taxon>
        <taxon>Dictyosteliales</taxon>
        <taxon>Raperosteliaceae</taxon>
        <taxon>Tieghemostelium</taxon>
    </lineage>
</organism>
<proteinExistence type="predicted"/>
<keyword evidence="3" id="KW-0175">Coiled coil</keyword>
<keyword evidence="1" id="KW-0677">Repeat</keyword>
<dbReference type="GO" id="GO:0003779">
    <property type="term" value="F:actin binding"/>
    <property type="evidence" value="ECO:0007669"/>
    <property type="project" value="UniProtKB-KW"/>
</dbReference>
<dbReference type="AlphaFoldDB" id="A0A151ZJZ9"/>
<dbReference type="SMART" id="SM00033">
    <property type="entry name" value="CH"/>
    <property type="match status" value="2"/>
</dbReference>
<dbReference type="PROSITE" id="PS00019">
    <property type="entry name" value="ACTININ_1"/>
    <property type="match status" value="1"/>
</dbReference>
<evidence type="ECO:0000313" key="6">
    <source>
        <dbReference type="EMBL" id="KYQ94229.1"/>
    </source>
</evidence>
<dbReference type="InterPro" id="IPR001715">
    <property type="entry name" value="CH_dom"/>
</dbReference>
<evidence type="ECO:0000256" key="2">
    <source>
        <dbReference type="ARBA" id="ARBA00023203"/>
    </source>
</evidence>
<dbReference type="OMA" id="ALWFIEE"/>
<dbReference type="Gene3D" id="1.10.418.10">
    <property type="entry name" value="Calponin-like domain"/>
    <property type="match status" value="2"/>
</dbReference>
<evidence type="ECO:0000256" key="1">
    <source>
        <dbReference type="ARBA" id="ARBA00022737"/>
    </source>
</evidence>
<evidence type="ECO:0000256" key="4">
    <source>
        <dbReference type="SAM" id="MobiDB-lite"/>
    </source>
</evidence>
<accession>A0A151ZJZ9</accession>
<evidence type="ECO:0000256" key="3">
    <source>
        <dbReference type="SAM" id="Coils"/>
    </source>
</evidence>
<sequence>MATNNSQIAAKKWEDAQEKAFTNWVNTLLAKVGEKIESVTTDFASGVKLIHFLELLSNKKCKRKYNADPKDKINKIQNLHIGLSFLEDDLMLKARGVGAEDFYDGNKKMILGFLWNVYRRYRISMIAAQEQQQADKDPSEKEAEDTLLRWCSNMAGMNVGQFKSGFKDGMAFLAMAQQFSSPDDTSLLNLDLGSGVDSIARLNAVFDFAEKHLNIPKLLDADELANGSADERTVMLYTSLFYNVYESRKKVQKSEHDELTEKIMEQAEIEKHSISKLMRLEEELNMYNEELRMERLQRFALEKIYREEQEKNLQNNLYLLRDTLEEHQINLCKLQQMVQESATGKKALLWTPTSYTTDYTQSQIEQLKTLESLLDDETKRINTIVQFSNAKPISFLKQQQQQQDQQQQQQQQQHTSSQQQE</sequence>
<comment type="caution">
    <text evidence="6">The sequence shown here is derived from an EMBL/GenBank/DDBJ whole genome shotgun (WGS) entry which is preliminary data.</text>
</comment>
<dbReference type="EMBL" id="LODT01000022">
    <property type="protein sequence ID" value="KYQ94229.1"/>
    <property type="molecule type" value="Genomic_DNA"/>
</dbReference>
<evidence type="ECO:0000313" key="7">
    <source>
        <dbReference type="Proteomes" id="UP000076078"/>
    </source>
</evidence>
<dbReference type="PROSITE" id="PS50021">
    <property type="entry name" value="CH"/>
    <property type="match status" value="2"/>
</dbReference>
<dbReference type="PANTHER" id="PTHR11915">
    <property type="entry name" value="SPECTRIN/FILAMIN RELATED CYTOSKELETAL PROTEIN"/>
    <property type="match status" value="1"/>
</dbReference>
<gene>
    <name evidence="6" type="ORF">DLAC_04523</name>
</gene>
<dbReference type="OrthoDB" id="18853at2759"/>